<accession>A0A0C9YU88</accession>
<evidence type="ECO:0000313" key="2">
    <source>
        <dbReference type="EMBL" id="KIK13837.1"/>
    </source>
</evidence>
<keyword evidence="3" id="KW-1185">Reference proteome</keyword>
<evidence type="ECO:0000313" key="3">
    <source>
        <dbReference type="Proteomes" id="UP000054018"/>
    </source>
</evidence>
<gene>
    <name evidence="2" type="ORF">PISMIDRAFT_17710</name>
</gene>
<reference evidence="2 3" key="1">
    <citation type="submission" date="2014-04" db="EMBL/GenBank/DDBJ databases">
        <authorList>
            <consortium name="DOE Joint Genome Institute"/>
            <person name="Kuo A."/>
            <person name="Kohler A."/>
            <person name="Costa M.D."/>
            <person name="Nagy L.G."/>
            <person name="Floudas D."/>
            <person name="Copeland A."/>
            <person name="Barry K.W."/>
            <person name="Cichocki N."/>
            <person name="Veneault-Fourrey C."/>
            <person name="LaButti K."/>
            <person name="Lindquist E.A."/>
            <person name="Lipzen A."/>
            <person name="Lundell T."/>
            <person name="Morin E."/>
            <person name="Murat C."/>
            <person name="Sun H."/>
            <person name="Tunlid A."/>
            <person name="Henrissat B."/>
            <person name="Grigoriev I.V."/>
            <person name="Hibbett D.S."/>
            <person name="Martin F."/>
            <person name="Nordberg H.P."/>
            <person name="Cantor M.N."/>
            <person name="Hua S.X."/>
        </authorList>
    </citation>
    <scope>NUCLEOTIDE SEQUENCE [LARGE SCALE GENOMIC DNA]</scope>
    <source>
        <strain evidence="2 3">441</strain>
    </source>
</reference>
<feature type="compositionally biased region" description="Polar residues" evidence="1">
    <location>
        <begin position="170"/>
        <end position="181"/>
    </location>
</feature>
<dbReference type="EMBL" id="KN833971">
    <property type="protein sequence ID" value="KIK13837.1"/>
    <property type="molecule type" value="Genomic_DNA"/>
</dbReference>
<feature type="compositionally biased region" description="Low complexity" evidence="1">
    <location>
        <begin position="38"/>
        <end position="49"/>
    </location>
</feature>
<dbReference type="AlphaFoldDB" id="A0A0C9YU88"/>
<organism evidence="2 3">
    <name type="scientific">Pisolithus microcarpus 441</name>
    <dbReference type="NCBI Taxonomy" id="765257"/>
    <lineage>
        <taxon>Eukaryota</taxon>
        <taxon>Fungi</taxon>
        <taxon>Dikarya</taxon>
        <taxon>Basidiomycota</taxon>
        <taxon>Agaricomycotina</taxon>
        <taxon>Agaricomycetes</taxon>
        <taxon>Agaricomycetidae</taxon>
        <taxon>Boletales</taxon>
        <taxon>Sclerodermatineae</taxon>
        <taxon>Pisolithaceae</taxon>
        <taxon>Pisolithus</taxon>
    </lineage>
</organism>
<feature type="region of interest" description="Disordered" evidence="1">
    <location>
        <begin position="90"/>
        <end position="181"/>
    </location>
</feature>
<feature type="region of interest" description="Disordered" evidence="1">
    <location>
        <begin position="1"/>
        <end position="76"/>
    </location>
</feature>
<dbReference type="HOGENOM" id="CLU_538741_0_0_1"/>
<name>A0A0C9YU88_9AGAM</name>
<sequence>MSEQQQRKVRFYRQVDIVPISPRPQYRTSSAQPKQMDSSSSQGGTVSKSCPSMEALSLYGDESPSPPTEMSTMVQTPFPSATLSLFERMKCAEVPKPPSPVHEGVPSSQQDMEMDLTESLGDTMVQSPPQSPKLSLFERMKRAEVPAPPSPVKERLPSPEEDPAMELTECSGNTAVRSPSPSLQLSFFERMKRAKVPLPPSPFQERLPSPEKDLELELAESSGSTVVRSPSPSLRHSFFERMKRAKVPSPPSPVQEWLPSPATASKLDLFERMRHAQVPPPPTPPPASEMDPFQTLESVAVPSPSSHFEELHIEQGDEPDRGCRIDFGDPDRGCLRALFNTGLTGICCYKLHFMPIADDDHVGDIPTDDECRDLQRAGLASTDTEDDVLHALQEFKSWHLNHPPPVHYPYDKNLDVHIVQAMKRMGADIQQLKELEHLVLVTVSRESFPPLLPACFHAYLCCQEDKARFQQEISNIPLGAFRMIDSLHHYIPDWTPRTPNKYVGFVFPWWLHGSSQYLADFQQLRGGRIFHIADEYFQYAWPARNSSMGDQIDGWIEAQVNTYMKSLREIAEEIAATERNVNHLFVWWVALSRLLGVQDIA</sequence>
<evidence type="ECO:0000256" key="1">
    <source>
        <dbReference type="SAM" id="MobiDB-lite"/>
    </source>
</evidence>
<proteinExistence type="predicted"/>
<feature type="compositionally biased region" description="Polar residues" evidence="1">
    <location>
        <begin position="26"/>
        <end position="37"/>
    </location>
</feature>
<protein>
    <submittedName>
        <fullName evidence="2">Uncharacterized protein</fullName>
    </submittedName>
</protein>
<dbReference type="Proteomes" id="UP000054018">
    <property type="component" value="Unassembled WGS sequence"/>
</dbReference>
<reference evidence="3" key="2">
    <citation type="submission" date="2015-01" db="EMBL/GenBank/DDBJ databases">
        <title>Evolutionary Origins and Diversification of the Mycorrhizal Mutualists.</title>
        <authorList>
            <consortium name="DOE Joint Genome Institute"/>
            <consortium name="Mycorrhizal Genomics Consortium"/>
            <person name="Kohler A."/>
            <person name="Kuo A."/>
            <person name="Nagy L.G."/>
            <person name="Floudas D."/>
            <person name="Copeland A."/>
            <person name="Barry K.W."/>
            <person name="Cichocki N."/>
            <person name="Veneault-Fourrey C."/>
            <person name="LaButti K."/>
            <person name="Lindquist E.A."/>
            <person name="Lipzen A."/>
            <person name="Lundell T."/>
            <person name="Morin E."/>
            <person name="Murat C."/>
            <person name="Riley R."/>
            <person name="Ohm R."/>
            <person name="Sun H."/>
            <person name="Tunlid A."/>
            <person name="Henrissat B."/>
            <person name="Grigoriev I.V."/>
            <person name="Hibbett D.S."/>
            <person name="Martin F."/>
        </authorList>
    </citation>
    <scope>NUCLEOTIDE SEQUENCE [LARGE SCALE GENOMIC DNA]</scope>
    <source>
        <strain evidence="3">441</strain>
    </source>
</reference>